<dbReference type="EMBL" id="CP018221">
    <property type="protein sequence ID" value="API60102.1"/>
    <property type="molecule type" value="Genomic_DNA"/>
</dbReference>
<name>A0A1L3ZWU1_9SPHN</name>
<sequence length="325" mass="35149">MNDWLFSGLEDDIRPRMFAAADEGLSFALATIVAADGGPRPVGAQMVVTETDSWGFLSGGCIESDVARNGREVIRDGRVRTLIYGKGSPFIDIRLPCGGRIEVAIERVEPGDPALEELRRCTAGRRSAIWVSDGTNRRCEAREDSAPFADGTISRRYDPEQRLVVVGTDPFAMAIAGLGKTIGWQTILLSPFGPSTGHPWGISHDRRPLRESMKDLGLDRWTAVAVATHDLEIDQEALAPALHSRAGYVGVLGSRRKLDQRRAGLRDAGVGEADIDRLHAPIGLTIDAHSPWEVAVSVIAEIIESGRQSMPAQAREMTQGAHVAA</sequence>
<evidence type="ECO:0000313" key="4">
    <source>
        <dbReference type="Proteomes" id="UP000182063"/>
    </source>
</evidence>
<gene>
    <name evidence="3" type="ORF">BSL82_12960</name>
</gene>
<dbReference type="InterPro" id="IPR027051">
    <property type="entry name" value="XdhC_Rossmann_dom"/>
</dbReference>
<feature type="domain" description="XdhC Rossmann" evidence="2">
    <location>
        <begin position="163"/>
        <end position="302"/>
    </location>
</feature>
<protein>
    <recommendedName>
        <fullName evidence="5">Xanthine dehydrogenase</fullName>
    </recommendedName>
</protein>
<dbReference type="Pfam" id="PF13478">
    <property type="entry name" value="XdhC_C"/>
    <property type="match status" value="1"/>
</dbReference>
<dbReference type="Proteomes" id="UP000182063">
    <property type="component" value="Chromosome"/>
</dbReference>
<dbReference type="PANTHER" id="PTHR30388">
    <property type="entry name" value="ALDEHYDE OXIDOREDUCTASE MOLYBDENUM COFACTOR ASSEMBLY PROTEIN"/>
    <property type="match status" value="1"/>
</dbReference>
<keyword evidence="4" id="KW-1185">Reference proteome</keyword>
<evidence type="ECO:0000259" key="1">
    <source>
        <dbReference type="Pfam" id="PF02625"/>
    </source>
</evidence>
<evidence type="ECO:0000313" key="3">
    <source>
        <dbReference type="EMBL" id="API60102.1"/>
    </source>
</evidence>
<reference evidence="4" key="1">
    <citation type="submission" date="2016-11" db="EMBL/GenBank/DDBJ databases">
        <title>Complete Genome Sequence of alachlor-degrading Sphingomonas sp. strain JJ-A5.</title>
        <authorList>
            <person name="Lee H."/>
            <person name="Ka J.-O."/>
        </authorList>
    </citation>
    <scope>NUCLEOTIDE SEQUENCE [LARGE SCALE GENOMIC DNA]</scope>
    <source>
        <strain evidence="4">JJ-A5</strain>
    </source>
</reference>
<dbReference type="RefSeq" id="WP_072597887.1">
    <property type="nucleotide sequence ID" value="NZ_CP018221.1"/>
</dbReference>
<dbReference type="STRING" id="1921510.BSL82_12960"/>
<evidence type="ECO:0008006" key="5">
    <source>
        <dbReference type="Google" id="ProtNLM"/>
    </source>
</evidence>
<organism evidence="3 4">
    <name type="scientific">Tardibacter chloracetimidivorans</name>
    <dbReference type="NCBI Taxonomy" id="1921510"/>
    <lineage>
        <taxon>Bacteria</taxon>
        <taxon>Pseudomonadati</taxon>
        <taxon>Pseudomonadota</taxon>
        <taxon>Alphaproteobacteria</taxon>
        <taxon>Sphingomonadales</taxon>
        <taxon>Sphingomonadaceae</taxon>
        <taxon>Tardibacter</taxon>
    </lineage>
</organism>
<accession>A0A1L3ZWU1</accession>
<dbReference type="PANTHER" id="PTHR30388:SF4">
    <property type="entry name" value="MOLYBDENUM COFACTOR INSERTION CHAPERONE PAOD"/>
    <property type="match status" value="1"/>
</dbReference>
<proteinExistence type="predicted"/>
<feature type="domain" description="XdhC- CoxI" evidence="1">
    <location>
        <begin position="21"/>
        <end position="85"/>
    </location>
</feature>
<dbReference type="AlphaFoldDB" id="A0A1L3ZWU1"/>
<dbReference type="KEGG" id="sphj:BSL82_12960"/>
<dbReference type="Pfam" id="PF02625">
    <property type="entry name" value="XdhC_CoxI"/>
    <property type="match status" value="1"/>
</dbReference>
<dbReference type="Gene3D" id="3.40.50.720">
    <property type="entry name" value="NAD(P)-binding Rossmann-like Domain"/>
    <property type="match status" value="1"/>
</dbReference>
<dbReference type="InterPro" id="IPR052698">
    <property type="entry name" value="MoCofactor_Util/Proc"/>
</dbReference>
<dbReference type="InterPro" id="IPR003777">
    <property type="entry name" value="XdhC_CoxI"/>
</dbReference>
<evidence type="ECO:0000259" key="2">
    <source>
        <dbReference type="Pfam" id="PF13478"/>
    </source>
</evidence>